<evidence type="ECO:0000256" key="1">
    <source>
        <dbReference type="SAM" id="MobiDB-lite"/>
    </source>
</evidence>
<sequence>MPAADPSFLPGGRRPGGRRPGPVARTWCCSTYSHASDVKALGRCTLVSCRLHALVPPVDSVFVGKRKNASGASHPPRRGALSASRRVRLRRQPRLRASSAGRPRATSSLSARIAAGTVPAPPRMSRPSIVLPCTLLSPNQSYGHNGGLRRLPCQWPAPPPFNMLDAMHGGPIPMLRKRRSHYHLRSAPHAAGLGSFARRLEMRISNTPGCPLLLYEDNRDTKGALGGIARMLWAEVPNVNFHIQRLETICRDQTSSRPAAAKSELSHLRQLLCWGLKLLDLQP</sequence>
<dbReference type="EMBL" id="CP144753">
    <property type="protein sequence ID" value="WVZ92181.1"/>
    <property type="molecule type" value="Genomic_DNA"/>
</dbReference>
<feature type="region of interest" description="Disordered" evidence="1">
    <location>
        <begin position="66"/>
        <end position="110"/>
    </location>
</feature>
<feature type="compositionally biased region" description="Basic residues" evidence="1">
    <location>
        <begin position="85"/>
        <end position="94"/>
    </location>
</feature>
<dbReference type="EMBL" id="CP144753">
    <property type="protein sequence ID" value="WVZ92183.1"/>
    <property type="molecule type" value="Genomic_DNA"/>
</dbReference>
<organism evidence="2 3">
    <name type="scientific">Paspalum notatum var. saurae</name>
    <dbReference type="NCBI Taxonomy" id="547442"/>
    <lineage>
        <taxon>Eukaryota</taxon>
        <taxon>Viridiplantae</taxon>
        <taxon>Streptophyta</taxon>
        <taxon>Embryophyta</taxon>
        <taxon>Tracheophyta</taxon>
        <taxon>Spermatophyta</taxon>
        <taxon>Magnoliopsida</taxon>
        <taxon>Liliopsida</taxon>
        <taxon>Poales</taxon>
        <taxon>Poaceae</taxon>
        <taxon>PACMAD clade</taxon>
        <taxon>Panicoideae</taxon>
        <taxon>Andropogonodae</taxon>
        <taxon>Paspaleae</taxon>
        <taxon>Paspalinae</taxon>
        <taxon>Paspalum</taxon>
    </lineage>
</organism>
<feature type="region of interest" description="Disordered" evidence="1">
    <location>
        <begin position="1"/>
        <end position="23"/>
    </location>
</feature>
<keyword evidence="3" id="KW-1185">Reference proteome</keyword>
<reference evidence="2 3" key="1">
    <citation type="submission" date="2024-02" db="EMBL/GenBank/DDBJ databases">
        <title>High-quality chromosome-scale genome assembly of Pensacola bahiagrass (Paspalum notatum Flugge var. saurae).</title>
        <authorList>
            <person name="Vega J.M."/>
            <person name="Podio M."/>
            <person name="Orjuela J."/>
            <person name="Siena L.A."/>
            <person name="Pessino S.C."/>
            <person name="Combes M.C."/>
            <person name="Mariac C."/>
            <person name="Albertini E."/>
            <person name="Pupilli F."/>
            <person name="Ortiz J.P.A."/>
            <person name="Leblanc O."/>
        </authorList>
    </citation>
    <scope>NUCLEOTIDE SEQUENCE [LARGE SCALE GENOMIC DNA]</scope>
    <source>
        <strain evidence="2">R1</strain>
        <tissue evidence="2">Leaf</tissue>
    </source>
</reference>
<proteinExistence type="predicted"/>
<name>A0AAQ3UIX6_PASNO</name>
<dbReference type="Proteomes" id="UP001341281">
    <property type="component" value="Chromosome 09"/>
</dbReference>
<protein>
    <submittedName>
        <fullName evidence="2">Uncharacterized protein</fullName>
    </submittedName>
</protein>
<gene>
    <name evidence="2" type="ORF">U9M48_038267</name>
</gene>
<dbReference type="AlphaFoldDB" id="A0AAQ3UIX6"/>
<dbReference type="EMBL" id="CP144753">
    <property type="protein sequence ID" value="WVZ92182.1"/>
    <property type="molecule type" value="Genomic_DNA"/>
</dbReference>
<evidence type="ECO:0000313" key="2">
    <source>
        <dbReference type="EMBL" id="WVZ92183.1"/>
    </source>
</evidence>
<evidence type="ECO:0000313" key="3">
    <source>
        <dbReference type="Proteomes" id="UP001341281"/>
    </source>
</evidence>
<accession>A0AAQ3UIX6</accession>